<feature type="signal peptide" evidence="2">
    <location>
        <begin position="1"/>
        <end position="34"/>
    </location>
</feature>
<dbReference type="Gene3D" id="2.180.10.10">
    <property type="entry name" value="RHS repeat-associated core"/>
    <property type="match status" value="2"/>
</dbReference>
<dbReference type="PANTHER" id="PTHR32305">
    <property type="match status" value="1"/>
</dbReference>
<reference evidence="5" key="1">
    <citation type="journal article" date="2019" name="Int. J. Syst. Evol. Microbiol.">
        <title>The Global Catalogue of Microorganisms (GCM) 10K type strain sequencing project: providing services to taxonomists for standard genome sequencing and annotation.</title>
        <authorList>
            <consortium name="The Broad Institute Genomics Platform"/>
            <consortium name="The Broad Institute Genome Sequencing Center for Infectious Disease"/>
            <person name="Wu L."/>
            <person name="Ma J."/>
        </authorList>
    </citation>
    <scope>NUCLEOTIDE SEQUENCE [LARGE SCALE GENOMIC DNA]</scope>
    <source>
        <strain evidence="5">CGMCC 4.7246</strain>
    </source>
</reference>
<dbReference type="EMBL" id="JBHSQO010000001">
    <property type="protein sequence ID" value="MFC6087702.1"/>
    <property type="molecule type" value="Genomic_DNA"/>
</dbReference>
<feature type="domain" description="Teneurin-like YD-shell" evidence="3">
    <location>
        <begin position="523"/>
        <end position="678"/>
    </location>
</feature>
<dbReference type="RefSeq" id="WP_380631545.1">
    <property type="nucleotide sequence ID" value="NZ_JBHSQO010000001.1"/>
</dbReference>
<keyword evidence="2" id="KW-0732">Signal</keyword>
<accession>A0ABW1NZC1</accession>
<evidence type="ECO:0000313" key="5">
    <source>
        <dbReference type="Proteomes" id="UP001596220"/>
    </source>
</evidence>
<evidence type="ECO:0000256" key="2">
    <source>
        <dbReference type="SAM" id="SignalP"/>
    </source>
</evidence>
<dbReference type="InterPro" id="IPR050708">
    <property type="entry name" value="T6SS_VgrG/RHS"/>
</dbReference>
<dbReference type="InterPro" id="IPR022385">
    <property type="entry name" value="Rhs_assc_core"/>
</dbReference>
<evidence type="ECO:0000256" key="1">
    <source>
        <dbReference type="ARBA" id="ARBA00022737"/>
    </source>
</evidence>
<dbReference type="NCBIfam" id="TIGR03696">
    <property type="entry name" value="Rhs_assc_core"/>
    <property type="match status" value="1"/>
</dbReference>
<dbReference type="InterPro" id="IPR031325">
    <property type="entry name" value="RHS_repeat"/>
</dbReference>
<organism evidence="4 5">
    <name type="scientific">Saccharothrix lopnurensis</name>
    <dbReference type="NCBI Taxonomy" id="1670621"/>
    <lineage>
        <taxon>Bacteria</taxon>
        <taxon>Bacillati</taxon>
        <taxon>Actinomycetota</taxon>
        <taxon>Actinomycetes</taxon>
        <taxon>Pseudonocardiales</taxon>
        <taxon>Pseudonocardiaceae</taxon>
        <taxon>Saccharothrix</taxon>
    </lineage>
</organism>
<evidence type="ECO:0000313" key="4">
    <source>
        <dbReference type="EMBL" id="MFC6087702.1"/>
    </source>
</evidence>
<dbReference type="NCBIfam" id="TIGR01643">
    <property type="entry name" value="YD_repeat_2x"/>
    <property type="match status" value="4"/>
</dbReference>
<gene>
    <name evidence="4" type="ORF">ACFP3R_00285</name>
</gene>
<sequence>MRRSFLRGFALRAFGSTVMAVALAAGVVTGVAQAQPAAGDVVRAPRTWTPPAEVNRTPTGGLPPEVPAARAQGEVGTRTVQCSSSGDRPGALPSYPMERHRISDRLELAVNLNNGNLLVIARDLTLKGTGMNLSIDHVYNSNDWGTNGFDNWQLNTGRGVYLSLWDSGSVEMHGPNGYCVLFSPNPDGGYKRVPGLNAALTKGSDGTFTLVFDSSREKWRFNADGWLLSQSDRNGNTNTMAYTADGNTASITDSQGRVTTFGHNSYRISSITDPAGLTFGNFTYTGDKLTSYTDRDGKVVSLTYHGTTRLKSITDPRGGTYTIGYTDDYRVSSLTKPLAGGTTATTTYAYDRPNRKTTVTDANGNPAVHEFDDKGRQIKATDALGHEQSRTWTANSDVNTTTDSLSHSTTYSYDPLNNLIGTQLPTGAKNVVGYTSSAHPHLPTQVTDASGNQATREYDTRGNLTRTRSTGLNADIETYTHDNRGLVTTRKDGKGATTTYTYDTAGNLTKAAPPAPAGATTYTYDSLSRITSVTDGNGVKIDYGYDRLDRVVSAEHGATVVQANDFDANGNLTSTRVPGVTRTLTYDPRNQLTKVTRGTEVVSYTYDEVGNLKTLTTPTGTATYAYDVADRLTSLADAYSGTTTFGYDNADRRTTTNFPGGAVQTTGYDNAGRHTSITVTKPGAELLKATYRHTRPDGSDTDKLQSKTIKGVTTDYTYDGLGRLTRAGTGSYTLDNAANLLSGEGRTYTVNAADQYTGSNETTVAFDGAGNYESTTNPDSAVTHSPTNQLLTGNLGTTEVLDLHYDTSDQTQPRTVTETLTSGTTTTHVFTRTALGVTETVDNGTRSSYTRDTEGLLVGLKDRAGSRYGAITDHQGSVLALVDTNGNLAAEYRYTPYGAVTATGTAAASNPFRYLGAYQLQRGHYLLGYRVYEPSYARFFSPDPTGQEPNPYNYAGGDPINNSDPTGGSFSSSGGATIGGGVGGLAATAFVTAACGTGVGCLPAFALMGGFLGGAGAAIGSQVAGGTRSDVSTDGFWGVVGGAAFTSLGAGLGRLVKPAQQ</sequence>
<keyword evidence="1" id="KW-0677">Repeat</keyword>
<dbReference type="PANTHER" id="PTHR32305:SF15">
    <property type="entry name" value="PROTEIN RHSA-RELATED"/>
    <property type="match status" value="1"/>
</dbReference>
<evidence type="ECO:0000259" key="3">
    <source>
        <dbReference type="Pfam" id="PF25023"/>
    </source>
</evidence>
<dbReference type="Pfam" id="PF05593">
    <property type="entry name" value="RHS_repeat"/>
    <property type="match status" value="3"/>
</dbReference>
<keyword evidence="5" id="KW-1185">Reference proteome</keyword>
<protein>
    <submittedName>
        <fullName evidence="4">RHS repeat-associated core domain-containing protein</fullName>
    </submittedName>
</protein>
<dbReference type="InterPro" id="IPR056823">
    <property type="entry name" value="TEN-like_YD-shell"/>
</dbReference>
<name>A0ABW1NZC1_9PSEU</name>
<dbReference type="Proteomes" id="UP001596220">
    <property type="component" value="Unassembled WGS sequence"/>
</dbReference>
<comment type="caution">
    <text evidence="4">The sequence shown here is derived from an EMBL/GenBank/DDBJ whole genome shotgun (WGS) entry which is preliminary data.</text>
</comment>
<feature type="chain" id="PRO_5046281510" evidence="2">
    <location>
        <begin position="35"/>
        <end position="1061"/>
    </location>
</feature>
<dbReference type="Pfam" id="PF25023">
    <property type="entry name" value="TEN_YD-shell"/>
    <property type="match status" value="2"/>
</dbReference>
<feature type="domain" description="Teneurin-like YD-shell" evidence="3">
    <location>
        <begin position="710"/>
        <end position="943"/>
    </location>
</feature>
<proteinExistence type="predicted"/>
<dbReference type="InterPro" id="IPR006530">
    <property type="entry name" value="YD"/>
</dbReference>